<proteinExistence type="inferred from homology"/>
<comment type="caution">
    <text evidence="8">The sequence shown here is derived from an EMBL/GenBank/DDBJ whole genome shotgun (WGS) entry which is preliminary data.</text>
</comment>
<evidence type="ECO:0000256" key="6">
    <source>
        <dbReference type="PIRSR" id="PIRSR600821-52"/>
    </source>
</evidence>
<dbReference type="InterPro" id="IPR000821">
    <property type="entry name" value="Ala_racemase"/>
</dbReference>
<sequence>MSLREARIDLGSISANTSAMRQRVGADHVMAVVKAQAYGHGAIQSARAAIDGGADWLGVVDLDEAFELRDAGLRHPVLTWLHAPDVNFTPAIEAGIDLGINSLDQLEQAAAAGTARAVANVHLKVDTGLGRNGIPAERAERVFSRAAELERLGRLRVRGLFSHLSGTSDADDADQAARFSKHLAAARSFGLDPELVHLHASAGALRMPLGECTMVRLGITIYGLSPLEGVTSAELGLRPAMRLSAEVVATKTVPAGHGVSYGYSYRTQQPTTLALVPLGYADGIPRAAGNRAPVSINGYRATISGMVAMDQFVVDMGDHPVRVGDRAVLFGDQNAGDPPVEEWAEACETINYEIVTRIGGRTRRSFVQ</sequence>
<dbReference type="Gene3D" id="3.20.20.10">
    <property type="entry name" value="Alanine racemase"/>
    <property type="match status" value="1"/>
</dbReference>
<dbReference type="GO" id="GO:0005829">
    <property type="term" value="C:cytosol"/>
    <property type="evidence" value="ECO:0007669"/>
    <property type="project" value="TreeGrafter"/>
</dbReference>
<evidence type="ECO:0000259" key="7">
    <source>
        <dbReference type="SMART" id="SM01005"/>
    </source>
</evidence>
<keyword evidence="9" id="KW-1185">Reference proteome</keyword>
<feature type="active site" description="Proton acceptor; specific for L-alanine" evidence="4">
    <location>
        <position position="261"/>
    </location>
</feature>
<dbReference type="GO" id="GO:0030170">
    <property type="term" value="F:pyridoxal phosphate binding"/>
    <property type="evidence" value="ECO:0007669"/>
    <property type="project" value="UniProtKB-UniRule"/>
</dbReference>
<dbReference type="GO" id="GO:0008784">
    <property type="term" value="F:alanine racemase activity"/>
    <property type="evidence" value="ECO:0007669"/>
    <property type="project" value="UniProtKB-UniRule"/>
</dbReference>
<dbReference type="InterPro" id="IPR009006">
    <property type="entry name" value="Ala_racemase/Decarboxylase_C"/>
</dbReference>
<dbReference type="CDD" id="cd00430">
    <property type="entry name" value="PLPDE_III_AR"/>
    <property type="match status" value="1"/>
</dbReference>
<protein>
    <recommendedName>
        <fullName evidence="4">Alanine racemase</fullName>
        <ecNumber evidence="4">5.1.1.1</ecNumber>
    </recommendedName>
</protein>
<dbReference type="EMBL" id="JASATX010000002">
    <property type="protein sequence ID" value="MDI2098618.1"/>
    <property type="molecule type" value="Genomic_DNA"/>
</dbReference>
<dbReference type="GO" id="GO:0009252">
    <property type="term" value="P:peptidoglycan biosynthetic process"/>
    <property type="evidence" value="ECO:0007669"/>
    <property type="project" value="TreeGrafter"/>
</dbReference>
<dbReference type="RefSeq" id="WP_281488401.1">
    <property type="nucleotide sequence ID" value="NZ_CP159582.1"/>
</dbReference>
<dbReference type="SUPFAM" id="SSF50621">
    <property type="entry name" value="Alanine racemase C-terminal domain-like"/>
    <property type="match status" value="1"/>
</dbReference>
<evidence type="ECO:0000313" key="9">
    <source>
        <dbReference type="Proteomes" id="UP001321506"/>
    </source>
</evidence>
<dbReference type="GO" id="GO:0030632">
    <property type="term" value="P:D-alanine biosynthetic process"/>
    <property type="evidence" value="ECO:0007669"/>
    <property type="project" value="UniProtKB-UniRule"/>
</dbReference>
<dbReference type="Pfam" id="PF00842">
    <property type="entry name" value="Ala_racemase_C"/>
    <property type="match status" value="1"/>
</dbReference>
<comment type="pathway">
    <text evidence="4">Amino-acid biosynthesis; D-alanine biosynthesis; D-alanine from L-alanine: step 1/1.</text>
</comment>
<evidence type="ECO:0000256" key="4">
    <source>
        <dbReference type="HAMAP-Rule" id="MF_01201"/>
    </source>
</evidence>
<evidence type="ECO:0000313" key="8">
    <source>
        <dbReference type="EMBL" id="MDI2098618.1"/>
    </source>
</evidence>
<name>A0AAW6T9A3_9MICO</name>
<evidence type="ECO:0000256" key="5">
    <source>
        <dbReference type="PIRSR" id="PIRSR600821-50"/>
    </source>
</evidence>
<feature type="domain" description="Alanine racemase C-terminal" evidence="7">
    <location>
        <begin position="240"/>
        <end position="367"/>
    </location>
</feature>
<comment type="cofactor">
    <cofactor evidence="1 4 5">
        <name>pyridoxal 5'-phosphate</name>
        <dbReference type="ChEBI" id="CHEBI:597326"/>
    </cofactor>
</comment>
<dbReference type="Proteomes" id="UP001321506">
    <property type="component" value="Unassembled WGS sequence"/>
</dbReference>
<dbReference type="HAMAP" id="MF_01201">
    <property type="entry name" value="Ala_racemase"/>
    <property type="match status" value="1"/>
</dbReference>
<dbReference type="InterPro" id="IPR011079">
    <property type="entry name" value="Ala_racemase_C"/>
</dbReference>
<evidence type="ECO:0000256" key="3">
    <source>
        <dbReference type="ARBA" id="ARBA00023235"/>
    </source>
</evidence>
<evidence type="ECO:0000256" key="2">
    <source>
        <dbReference type="ARBA" id="ARBA00022898"/>
    </source>
</evidence>
<comment type="function">
    <text evidence="4">Catalyzes the interconversion of L-alanine and D-alanine. May also act on other amino acids.</text>
</comment>
<comment type="catalytic activity">
    <reaction evidence="4">
        <text>L-alanine = D-alanine</text>
        <dbReference type="Rhea" id="RHEA:20249"/>
        <dbReference type="ChEBI" id="CHEBI:57416"/>
        <dbReference type="ChEBI" id="CHEBI:57972"/>
        <dbReference type="EC" id="5.1.1.1"/>
    </reaction>
</comment>
<organism evidence="8 9">
    <name type="scientific">Ruicaihuangia caeni</name>
    <dbReference type="NCBI Taxonomy" id="3042517"/>
    <lineage>
        <taxon>Bacteria</taxon>
        <taxon>Bacillati</taxon>
        <taxon>Actinomycetota</taxon>
        <taxon>Actinomycetes</taxon>
        <taxon>Micrococcales</taxon>
        <taxon>Microbacteriaceae</taxon>
        <taxon>Ruicaihuangia</taxon>
    </lineage>
</organism>
<evidence type="ECO:0000256" key="1">
    <source>
        <dbReference type="ARBA" id="ARBA00001933"/>
    </source>
</evidence>
<dbReference type="SMART" id="SM01005">
    <property type="entry name" value="Ala_racemase_C"/>
    <property type="match status" value="1"/>
</dbReference>
<feature type="modified residue" description="N6-(pyridoxal phosphate)lysine" evidence="4 5">
    <location>
        <position position="34"/>
    </location>
</feature>
<dbReference type="InterPro" id="IPR001608">
    <property type="entry name" value="Ala_racemase_N"/>
</dbReference>
<accession>A0AAW6T9A3</accession>
<dbReference type="EC" id="5.1.1.1" evidence="4"/>
<dbReference type="InterPro" id="IPR029066">
    <property type="entry name" value="PLP-binding_barrel"/>
</dbReference>
<feature type="binding site" evidence="4 6">
    <location>
        <position position="131"/>
    </location>
    <ligand>
        <name>substrate</name>
    </ligand>
</feature>
<reference evidence="8 9" key="1">
    <citation type="submission" date="2023-04" db="EMBL/GenBank/DDBJ databases">
        <title>Klugiella caeni sp. nov. isolated from the sludge of biochemical tank.</title>
        <authorList>
            <person name="Geng K."/>
        </authorList>
    </citation>
    <scope>NUCLEOTIDE SEQUENCE [LARGE SCALE GENOMIC DNA]</scope>
    <source>
        <strain evidence="8 9">YN-L-19</strain>
    </source>
</reference>
<dbReference type="AlphaFoldDB" id="A0AAW6T9A3"/>
<dbReference type="FunFam" id="3.20.20.10:FF:000002">
    <property type="entry name" value="Alanine racemase"/>
    <property type="match status" value="1"/>
</dbReference>
<dbReference type="PRINTS" id="PR00992">
    <property type="entry name" value="ALARACEMASE"/>
</dbReference>
<feature type="active site" description="Proton acceptor; specific for D-alanine" evidence="4">
    <location>
        <position position="34"/>
    </location>
</feature>
<dbReference type="Gene3D" id="2.40.37.10">
    <property type="entry name" value="Lyase, Ornithine Decarboxylase, Chain A, domain 1"/>
    <property type="match status" value="1"/>
</dbReference>
<dbReference type="SUPFAM" id="SSF51419">
    <property type="entry name" value="PLP-binding barrel"/>
    <property type="match status" value="1"/>
</dbReference>
<dbReference type="PANTHER" id="PTHR30511:SF0">
    <property type="entry name" value="ALANINE RACEMASE, CATABOLIC-RELATED"/>
    <property type="match status" value="1"/>
</dbReference>
<feature type="binding site" evidence="4 6">
    <location>
        <position position="309"/>
    </location>
    <ligand>
        <name>substrate</name>
    </ligand>
</feature>
<gene>
    <name evidence="8" type="primary">alr</name>
    <name evidence="8" type="ORF">QF206_06525</name>
</gene>
<dbReference type="PANTHER" id="PTHR30511">
    <property type="entry name" value="ALANINE RACEMASE"/>
    <property type="match status" value="1"/>
</dbReference>
<dbReference type="Pfam" id="PF01168">
    <property type="entry name" value="Ala_racemase_N"/>
    <property type="match status" value="1"/>
</dbReference>
<keyword evidence="2 4" id="KW-0663">Pyridoxal phosphate</keyword>
<keyword evidence="3 4" id="KW-0413">Isomerase</keyword>
<comment type="similarity">
    <text evidence="4">Belongs to the alanine racemase family.</text>
</comment>
<dbReference type="NCBIfam" id="TIGR00492">
    <property type="entry name" value="alr"/>
    <property type="match status" value="1"/>
</dbReference>